<evidence type="ECO:0000313" key="4">
    <source>
        <dbReference type="Proteomes" id="UP001165378"/>
    </source>
</evidence>
<comment type="caution">
    <text evidence="3">The sequence shown here is derived from an EMBL/GenBank/DDBJ whole genome shotgun (WGS) entry which is preliminary data.</text>
</comment>
<dbReference type="SMART" id="SM00740">
    <property type="entry name" value="PASTA"/>
    <property type="match status" value="2"/>
</dbReference>
<proteinExistence type="predicted"/>
<feature type="compositionally biased region" description="Gly residues" evidence="1">
    <location>
        <begin position="260"/>
        <end position="272"/>
    </location>
</feature>
<sequence>MRLFCRLCGTRTDGQERLGTYCPGDRCGTDLRMANDTGVQAWCEPARQRGEPGRPATVRLIVRNGGSRPDTFRVEPVERVEGRLDFDASILNAPLAPDQTRIVEIRYTLPRDAAGLGIDVASRFGIPGADAAGQVNNGRSDRFGVALRVVSTSANQGAACAAFAVDVPARFRHDGNNSGPGSSRSWRSMKFLGKVAAAVVPVVAGGALAINLTINTGGGNADNAAGPATTPASAAPQAGTGGGDAGAEIVATKTSTGKSGNSGNGTSSGGGTKTTKAPTPETVMPDVIGLQQAEAEQKLEDRQFVVRVEIVPNSNSPKGTVTSASVRAGEVRPVGSTVTIRVQDGKVQVPDVTGMDEERARNTLANAGLDASFTTQRTSDSNQYKKVIRTDPSAGTSTSTETLVTVYLGTPDIR</sequence>
<dbReference type="PROSITE" id="PS51178">
    <property type="entry name" value="PASTA"/>
    <property type="match status" value="2"/>
</dbReference>
<keyword evidence="4" id="KW-1185">Reference proteome</keyword>
<dbReference type="CDD" id="cd06577">
    <property type="entry name" value="PASTA_pknB"/>
    <property type="match status" value="2"/>
</dbReference>
<feature type="domain" description="PASTA" evidence="2">
    <location>
        <begin position="279"/>
        <end position="342"/>
    </location>
</feature>
<feature type="region of interest" description="Disordered" evidence="1">
    <location>
        <begin position="224"/>
        <end position="280"/>
    </location>
</feature>
<organism evidence="3 4">
    <name type="scientific">Yinghuangia soli</name>
    <dbReference type="NCBI Taxonomy" id="2908204"/>
    <lineage>
        <taxon>Bacteria</taxon>
        <taxon>Bacillati</taxon>
        <taxon>Actinomycetota</taxon>
        <taxon>Actinomycetes</taxon>
        <taxon>Kitasatosporales</taxon>
        <taxon>Streptomycetaceae</taxon>
        <taxon>Yinghuangia</taxon>
    </lineage>
</organism>
<reference evidence="3" key="1">
    <citation type="submission" date="2022-01" db="EMBL/GenBank/DDBJ databases">
        <title>Genome-Based Taxonomic Classification of the Phylum Actinobacteria.</title>
        <authorList>
            <person name="Gao Y."/>
        </authorList>
    </citation>
    <scope>NUCLEOTIDE SEQUENCE</scope>
    <source>
        <strain evidence="3">KLBMP 8922</strain>
    </source>
</reference>
<dbReference type="Proteomes" id="UP001165378">
    <property type="component" value="Unassembled WGS sequence"/>
</dbReference>
<dbReference type="EMBL" id="JAKFHA010000045">
    <property type="protein sequence ID" value="MCF2533171.1"/>
    <property type="molecule type" value="Genomic_DNA"/>
</dbReference>
<evidence type="ECO:0000313" key="3">
    <source>
        <dbReference type="EMBL" id="MCF2533171.1"/>
    </source>
</evidence>
<gene>
    <name evidence="3" type="ORF">LZ495_38970</name>
</gene>
<evidence type="ECO:0000256" key="1">
    <source>
        <dbReference type="SAM" id="MobiDB-lite"/>
    </source>
</evidence>
<dbReference type="AlphaFoldDB" id="A0AA41Q8H8"/>
<accession>A0AA41Q8H8</accession>
<evidence type="ECO:0000259" key="2">
    <source>
        <dbReference type="PROSITE" id="PS51178"/>
    </source>
</evidence>
<dbReference type="InterPro" id="IPR005543">
    <property type="entry name" value="PASTA_dom"/>
</dbReference>
<name>A0AA41Q8H8_9ACTN</name>
<dbReference type="RefSeq" id="WP_235057948.1">
    <property type="nucleotide sequence ID" value="NZ_JAKFHA010000045.1"/>
</dbReference>
<dbReference type="Gene3D" id="3.30.10.20">
    <property type="match status" value="2"/>
</dbReference>
<feature type="compositionally biased region" description="Low complexity" evidence="1">
    <location>
        <begin position="224"/>
        <end position="238"/>
    </location>
</feature>
<feature type="domain" description="PASTA" evidence="2">
    <location>
        <begin position="343"/>
        <end position="410"/>
    </location>
</feature>
<dbReference type="Pfam" id="PF03793">
    <property type="entry name" value="PASTA"/>
    <property type="match status" value="2"/>
</dbReference>
<protein>
    <submittedName>
        <fullName evidence="3">PASTA domain-containing protein</fullName>
    </submittedName>
</protein>